<dbReference type="AlphaFoldDB" id="A0A392NI28"/>
<protein>
    <submittedName>
        <fullName evidence="1">Uncharacterized protein</fullName>
    </submittedName>
</protein>
<proteinExistence type="predicted"/>
<accession>A0A392NI28</accession>
<evidence type="ECO:0000313" key="2">
    <source>
        <dbReference type="Proteomes" id="UP000265520"/>
    </source>
</evidence>
<organism evidence="1 2">
    <name type="scientific">Trifolium medium</name>
    <dbReference type="NCBI Taxonomy" id="97028"/>
    <lineage>
        <taxon>Eukaryota</taxon>
        <taxon>Viridiplantae</taxon>
        <taxon>Streptophyta</taxon>
        <taxon>Embryophyta</taxon>
        <taxon>Tracheophyta</taxon>
        <taxon>Spermatophyta</taxon>
        <taxon>Magnoliopsida</taxon>
        <taxon>eudicotyledons</taxon>
        <taxon>Gunneridae</taxon>
        <taxon>Pentapetalae</taxon>
        <taxon>rosids</taxon>
        <taxon>fabids</taxon>
        <taxon>Fabales</taxon>
        <taxon>Fabaceae</taxon>
        <taxon>Papilionoideae</taxon>
        <taxon>50 kb inversion clade</taxon>
        <taxon>NPAAA clade</taxon>
        <taxon>Hologalegina</taxon>
        <taxon>IRL clade</taxon>
        <taxon>Trifolieae</taxon>
        <taxon>Trifolium</taxon>
    </lineage>
</organism>
<reference evidence="1 2" key="1">
    <citation type="journal article" date="2018" name="Front. Plant Sci.">
        <title>Red Clover (Trifolium pratense) and Zigzag Clover (T. medium) - A Picture of Genomic Similarities and Differences.</title>
        <authorList>
            <person name="Dluhosova J."/>
            <person name="Istvanek J."/>
            <person name="Nedelnik J."/>
            <person name="Repkova J."/>
        </authorList>
    </citation>
    <scope>NUCLEOTIDE SEQUENCE [LARGE SCALE GENOMIC DNA]</scope>
    <source>
        <strain evidence="2">cv. 10/8</strain>
        <tissue evidence="1">Leaf</tissue>
    </source>
</reference>
<name>A0A392NI28_9FABA</name>
<keyword evidence="2" id="KW-1185">Reference proteome</keyword>
<sequence>EEFTSQAIMLGFMNMIIVRENYTHLTSPEVACSEIESFHFLQTISALNFPSAVETFQKTT</sequence>
<gene>
    <name evidence="1" type="ORF">A2U01_0019133</name>
</gene>
<dbReference type="Proteomes" id="UP000265520">
    <property type="component" value="Unassembled WGS sequence"/>
</dbReference>
<dbReference type="EMBL" id="LXQA010036805">
    <property type="protein sequence ID" value="MCH98134.1"/>
    <property type="molecule type" value="Genomic_DNA"/>
</dbReference>
<feature type="non-terminal residue" evidence="1">
    <location>
        <position position="1"/>
    </location>
</feature>
<comment type="caution">
    <text evidence="1">The sequence shown here is derived from an EMBL/GenBank/DDBJ whole genome shotgun (WGS) entry which is preliminary data.</text>
</comment>
<evidence type="ECO:0000313" key="1">
    <source>
        <dbReference type="EMBL" id="MCH98134.1"/>
    </source>
</evidence>